<comment type="caution">
    <text evidence="10">The sequence shown here is derived from an EMBL/GenBank/DDBJ whole genome shotgun (WGS) entry which is preliminary data.</text>
</comment>
<evidence type="ECO:0000259" key="9">
    <source>
        <dbReference type="SMART" id="SM00977"/>
    </source>
</evidence>
<sequence>MKFLLAISGGSDSMALWELFAQLAPNSYGIIHIQHHLRKEAEQEAKMIEALCQKRDVPFYRYDWTPSENNIEAKAREFRYACFQKTMQEEEYDILCTAHHQDDQIETIMQRIFRGTHLWHCTGIEELREFGEGYLWRPLLSFSKEELKTWLESQNQQYFEDESNTDLHYQRNRIRHYWIPQLEKENPQWKEQVLRYQEQLSLQNRWLEKSAREIAKKREMKPQVWNLAQIEEDELTLFLWYIAETYFIEQGKLWNAQVEKELQKMCQEQSGTKQYLWQGMCFTRSYQQLSLQKEVLIQEKELTHLLSFESVVQLDAETYLYYGSQKPTKKTEDWESQVWAFPEEILQQQNLSVRHPKSGDKIKIGPESHQKLTRLFINAKIPQPLRQKQWVITKEEKVLGVLGLKRGYLSNYQETGKINYIIYYQKNSKKKE</sequence>
<keyword evidence="4 8" id="KW-0819">tRNA processing</keyword>
<keyword evidence="2 8" id="KW-0963">Cytoplasm</keyword>
<evidence type="ECO:0000256" key="8">
    <source>
        <dbReference type="HAMAP-Rule" id="MF_01161"/>
    </source>
</evidence>
<dbReference type="EC" id="6.3.4.19" evidence="8"/>
<comment type="function">
    <text evidence="8">Ligates lysine onto the cytidine present at position 34 of the AUA codon-specific tRNA(Ile) that contains the anticodon CAU, in an ATP-dependent manner. Cytidine is converted to lysidine, thus changing the amino acid specificity of the tRNA from methionine to isoleucine.</text>
</comment>
<dbReference type="Proteomes" id="UP000016057">
    <property type="component" value="Unassembled WGS sequence"/>
</dbReference>
<comment type="similarity">
    <text evidence="8">Belongs to the tRNA(Ile)-lysidine synthase family.</text>
</comment>
<keyword evidence="5 8" id="KW-0547">Nucleotide-binding</keyword>
<name>K8ZD34_9ENTE</name>
<gene>
    <name evidence="8" type="primary">tilS</name>
    <name evidence="10" type="ORF">C683_0010</name>
</gene>
<dbReference type="GO" id="GO:0005737">
    <property type="term" value="C:cytoplasm"/>
    <property type="evidence" value="ECO:0007669"/>
    <property type="project" value="UniProtKB-SubCell"/>
</dbReference>
<dbReference type="EMBL" id="AMYT01000002">
    <property type="protein sequence ID" value="EKU27967.1"/>
    <property type="molecule type" value="Genomic_DNA"/>
</dbReference>
<dbReference type="STRING" id="1234409.C683_0010"/>
<dbReference type="SUPFAM" id="SSF52402">
    <property type="entry name" value="Adenine nucleotide alpha hydrolases-like"/>
    <property type="match status" value="1"/>
</dbReference>
<comment type="subcellular location">
    <subcellularLocation>
        <location evidence="1 8">Cytoplasm</location>
    </subcellularLocation>
</comment>
<dbReference type="InterPro" id="IPR011063">
    <property type="entry name" value="TilS/TtcA_N"/>
</dbReference>
<dbReference type="OrthoDB" id="9807403at2"/>
<dbReference type="AlphaFoldDB" id="K8ZD34"/>
<dbReference type="InterPro" id="IPR012094">
    <property type="entry name" value="tRNA_Ile_lys_synt"/>
</dbReference>
<dbReference type="PANTHER" id="PTHR43033:SF1">
    <property type="entry name" value="TRNA(ILE)-LYSIDINE SYNTHASE-RELATED"/>
    <property type="match status" value="1"/>
</dbReference>
<dbReference type="InterPro" id="IPR014729">
    <property type="entry name" value="Rossmann-like_a/b/a_fold"/>
</dbReference>
<keyword evidence="6 8" id="KW-0067">ATP-binding</keyword>
<organism evidence="10 11">
    <name type="scientific">Catellicoccus marimammalium M35/04/3</name>
    <dbReference type="NCBI Taxonomy" id="1234409"/>
    <lineage>
        <taxon>Bacteria</taxon>
        <taxon>Bacillati</taxon>
        <taxon>Bacillota</taxon>
        <taxon>Bacilli</taxon>
        <taxon>Lactobacillales</taxon>
        <taxon>Enterococcaceae</taxon>
        <taxon>Catellicoccus</taxon>
    </lineage>
</organism>
<evidence type="ECO:0000256" key="3">
    <source>
        <dbReference type="ARBA" id="ARBA00022598"/>
    </source>
</evidence>
<dbReference type="RefSeq" id="WP_009488039.1">
    <property type="nucleotide sequence ID" value="NZ_AMYT01000002.1"/>
</dbReference>
<keyword evidence="3 8" id="KW-0436">Ligase</keyword>
<evidence type="ECO:0000256" key="6">
    <source>
        <dbReference type="ARBA" id="ARBA00022840"/>
    </source>
</evidence>
<dbReference type="eggNOG" id="COG0037">
    <property type="taxonomic scope" value="Bacteria"/>
</dbReference>
<reference evidence="10 11" key="1">
    <citation type="journal article" date="2013" name="Genome Announc.">
        <title>Draft Genome Sequence of Catellicoccus marimammalium, a Novel Species Commonly Found in Gull Feces.</title>
        <authorList>
            <person name="Weigand M.R."/>
            <person name="Ryu H."/>
            <person name="Bozcek L."/>
            <person name="Konstantinidis K.T."/>
            <person name="Santo Domingo J.W."/>
        </authorList>
    </citation>
    <scope>NUCLEOTIDE SEQUENCE [LARGE SCALE GENOMIC DNA]</scope>
    <source>
        <strain evidence="10 11">M35/04/3</strain>
    </source>
</reference>
<keyword evidence="11" id="KW-1185">Reference proteome</keyword>
<evidence type="ECO:0000313" key="11">
    <source>
        <dbReference type="Proteomes" id="UP000016057"/>
    </source>
</evidence>
<evidence type="ECO:0000256" key="2">
    <source>
        <dbReference type="ARBA" id="ARBA00022490"/>
    </source>
</evidence>
<dbReference type="InterPro" id="IPR012795">
    <property type="entry name" value="tRNA_Ile_lys_synt_N"/>
</dbReference>
<protein>
    <recommendedName>
        <fullName evidence="8">tRNA(Ile)-lysidine synthase</fullName>
        <ecNumber evidence="8">6.3.4.19</ecNumber>
    </recommendedName>
    <alternativeName>
        <fullName evidence="8">tRNA(Ile)-2-lysyl-cytidine synthase</fullName>
    </alternativeName>
    <alternativeName>
        <fullName evidence="8">tRNA(Ile)-lysidine synthetase</fullName>
    </alternativeName>
</protein>
<feature type="binding site" evidence="8">
    <location>
        <begin position="8"/>
        <end position="13"/>
    </location>
    <ligand>
        <name>ATP</name>
        <dbReference type="ChEBI" id="CHEBI:30616"/>
    </ligand>
</feature>
<comment type="catalytic activity">
    <reaction evidence="7 8">
        <text>cytidine(34) in tRNA(Ile2) + L-lysine + ATP = lysidine(34) in tRNA(Ile2) + AMP + diphosphate + H(+)</text>
        <dbReference type="Rhea" id="RHEA:43744"/>
        <dbReference type="Rhea" id="RHEA-COMP:10625"/>
        <dbReference type="Rhea" id="RHEA-COMP:10670"/>
        <dbReference type="ChEBI" id="CHEBI:15378"/>
        <dbReference type="ChEBI" id="CHEBI:30616"/>
        <dbReference type="ChEBI" id="CHEBI:32551"/>
        <dbReference type="ChEBI" id="CHEBI:33019"/>
        <dbReference type="ChEBI" id="CHEBI:82748"/>
        <dbReference type="ChEBI" id="CHEBI:83665"/>
        <dbReference type="ChEBI" id="CHEBI:456215"/>
        <dbReference type="EC" id="6.3.4.19"/>
    </reaction>
</comment>
<dbReference type="PANTHER" id="PTHR43033">
    <property type="entry name" value="TRNA(ILE)-LYSIDINE SYNTHASE-RELATED"/>
    <property type="match status" value="1"/>
</dbReference>
<dbReference type="CDD" id="cd01992">
    <property type="entry name" value="TilS_N"/>
    <property type="match status" value="1"/>
</dbReference>
<evidence type="ECO:0000256" key="5">
    <source>
        <dbReference type="ARBA" id="ARBA00022741"/>
    </source>
</evidence>
<dbReference type="SUPFAM" id="SSF56037">
    <property type="entry name" value="PheT/TilS domain"/>
    <property type="match status" value="1"/>
</dbReference>
<dbReference type="HAMAP" id="MF_01161">
    <property type="entry name" value="tRNA_Ile_lys_synt"/>
    <property type="match status" value="1"/>
</dbReference>
<proteinExistence type="inferred from homology"/>
<dbReference type="GO" id="GO:0032267">
    <property type="term" value="F:tRNA(Ile)-lysidine synthase activity"/>
    <property type="evidence" value="ECO:0007669"/>
    <property type="project" value="UniProtKB-EC"/>
</dbReference>
<dbReference type="PATRIC" id="fig|1234409.3.peg.8"/>
<dbReference type="InterPro" id="IPR012796">
    <property type="entry name" value="Lysidine-tRNA-synth_C"/>
</dbReference>
<evidence type="ECO:0000256" key="7">
    <source>
        <dbReference type="ARBA" id="ARBA00048539"/>
    </source>
</evidence>
<comment type="domain">
    <text evidence="8">The N-terminal region contains the highly conserved SGGXDS motif, predicted to be a P-loop motif involved in ATP binding.</text>
</comment>
<dbReference type="GO" id="GO:0005524">
    <property type="term" value="F:ATP binding"/>
    <property type="evidence" value="ECO:0007669"/>
    <property type="project" value="UniProtKB-UniRule"/>
</dbReference>
<dbReference type="NCBIfam" id="TIGR02432">
    <property type="entry name" value="lysidine_TilS_N"/>
    <property type="match status" value="1"/>
</dbReference>
<evidence type="ECO:0000256" key="1">
    <source>
        <dbReference type="ARBA" id="ARBA00004496"/>
    </source>
</evidence>
<dbReference type="Gene3D" id="3.40.50.620">
    <property type="entry name" value="HUPs"/>
    <property type="match status" value="1"/>
</dbReference>
<dbReference type="SMART" id="SM00977">
    <property type="entry name" value="TilS_C"/>
    <property type="match status" value="1"/>
</dbReference>
<evidence type="ECO:0000256" key="4">
    <source>
        <dbReference type="ARBA" id="ARBA00022694"/>
    </source>
</evidence>
<dbReference type="Pfam" id="PF01171">
    <property type="entry name" value="ATP_bind_3"/>
    <property type="match status" value="1"/>
</dbReference>
<dbReference type="GO" id="GO:0006400">
    <property type="term" value="P:tRNA modification"/>
    <property type="evidence" value="ECO:0007669"/>
    <property type="project" value="UniProtKB-UniRule"/>
</dbReference>
<feature type="domain" description="Lysidine-tRNA(Ile) synthetase C-terminal" evidence="9">
    <location>
        <begin position="351"/>
        <end position="420"/>
    </location>
</feature>
<accession>K8ZD34</accession>
<evidence type="ECO:0000313" key="10">
    <source>
        <dbReference type="EMBL" id="EKU27967.1"/>
    </source>
</evidence>
<dbReference type="NCBIfam" id="TIGR02433">
    <property type="entry name" value="lysidine_TilS_C"/>
    <property type="match status" value="1"/>
</dbReference>